<dbReference type="OrthoDB" id="7667358at2"/>
<dbReference type="Proteomes" id="UP000306575">
    <property type="component" value="Unassembled WGS sequence"/>
</dbReference>
<reference evidence="1 2" key="1">
    <citation type="submission" date="2019-04" db="EMBL/GenBank/DDBJ databases">
        <title>Genome sequence of Pelagicola litoralis CL-ES2.</title>
        <authorList>
            <person name="Cao J."/>
        </authorList>
    </citation>
    <scope>NUCLEOTIDE SEQUENCE [LARGE SCALE GENOMIC DNA]</scope>
    <source>
        <strain evidence="1 2">CL-ES2</strain>
    </source>
</reference>
<gene>
    <name evidence="1" type="ORF">FAP39_06275</name>
</gene>
<accession>A0A4U7N6U3</accession>
<organism evidence="1 2">
    <name type="scientific">Shimia litoralis</name>
    <dbReference type="NCBI Taxonomy" id="420403"/>
    <lineage>
        <taxon>Bacteria</taxon>
        <taxon>Pseudomonadati</taxon>
        <taxon>Pseudomonadota</taxon>
        <taxon>Alphaproteobacteria</taxon>
        <taxon>Rhodobacterales</taxon>
        <taxon>Roseobacteraceae</taxon>
    </lineage>
</organism>
<sequence length="71" mass="8063">MTVNEWLAQAKDLEAKIANSVGDARYELHQQLHRALENIRVHGGSVPAHLRNLDLELVDEEVEDSFDNMPI</sequence>
<dbReference type="RefSeq" id="WP_138015546.1">
    <property type="nucleotide sequence ID" value="NZ_SULI01000005.1"/>
</dbReference>
<comment type="caution">
    <text evidence="1">The sequence shown here is derived from an EMBL/GenBank/DDBJ whole genome shotgun (WGS) entry which is preliminary data.</text>
</comment>
<dbReference type="AlphaFoldDB" id="A0A4U7N6U3"/>
<proteinExistence type="predicted"/>
<dbReference type="EMBL" id="SULI01000005">
    <property type="protein sequence ID" value="TKZ21343.1"/>
    <property type="molecule type" value="Genomic_DNA"/>
</dbReference>
<evidence type="ECO:0000313" key="2">
    <source>
        <dbReference type="Proteomes" id="UP000306575"/>
    </source>
</evidence>
<name>A0A4U7N6U3_9RHOB</name>
<protein>
    <submittedName>
        <fullName evidence="1">Uncharacterized protein</fullName>
    </submittedName>
</protein>
<evidence type="ECO:0000313" key="1">
    <source>
        <dbReference type="EMBL" id="TKZ21343.1"/>
    </source>
</evidence>
<keyword evidence="2" id="KW-1185">Reference proteome</keyword>